<dbReference type="EMBL" id="OY731399">
    <property type="protein sequence ID" value="CAJ1928622.1"/>
    <property type="molecule type" value="Genomic_DNA"/>
</dbReference>
<reference evidence="1" key="1">
    <citation type="submission" date="2023-10" db="EMBL/GenBank/DDBJ databases">
        <authorList>
            <person name="Domelevo Entfellner J.-B."/>
        </authorList>
    </citation>
    <scope>NUCLEOTIDE SEQUENCE</scope>
</reference>
<evidence type="ECO:0000313" key="2">
    <source>
        <dbReference type="Proteomes" id="UP001189624"/>
    </source>
</evidence>
<protein>
    <submittedName>
        <fullName evidence="1">Uncharacterized protein</fullName>
    </submittedName>
</protein>
<dbReference type="AlphaFoldDB" id="A0AA86V3T7"/>
<dbReference type="Proteomes" id="UP001189624">
    <property type="component" value="Chromosome 2"/>
</dbReference>
<accession>A0AA86V3T7</accession>
<organism evidence="1 2">
    <name type="scientific">Sphenostylis stenocarpa</name>
    <dbReference type="NCBI Taxonomy" id="92480"/>
    <lineage>
        <taxon>Eukaryota</taxon>
        <taxon>Viridiplantae</taxon>
        <taxon>Streptophyta</taxon>
        <taxon>Embryophyta</taxon>
        <taxon>Tracheophyta</taxon>
        <taxon>Spermatophyta</taxon>
        <taxon>Magnoliopsida</taxon>
        <taxon>eudicotyledons</taxon>
        <taxon>Gunneridae</taxon>
        <taxon>Pentapetalae</taxon>
        <taxon>rosids</taxon>
        <taxon>fabids</taxon>
        <taxon>Fabales</taxon>
        <taxon>Fabaceae</taxon>
        <taxon>Papilionoideae</taxon>
        <taxon>50 kb inversion clade</taxon>
        <taxon>NPAAA clade</taxon>
        <taxon>indigoferoid/millettioid clade</taxon>
        <taxon>Phaseoleae</taxon>
        <taxon>Sphenostylis</taxon>
    </lineage>
</organism>
<keyword evidence="2" id="KW-1185">Reference proteome</keyword>
<evidence type="ECO:0000313" key="1">
    <source>
        <dbReference type="EMBL" id="CAJ1928622.1"/>
    </source>
</evidence>
<sequence length="137" mass="15930">MEELAECLVEEEWEEISTSDVFLRNKQVHFYVLTKNLSLEKLSLQKQNRASTLRDTFNLCRSKSQLMKFSLCKEQSQDLHEFVILCVTSTLWTLSGQPVYLDKYRTLYNRLSPLFYKACILSLNVPVGKFVALKLGP</sequence>
<proteinExistence type="predicted"/>
<gene>
    <name evidence="1" type="ORF">AYBTSS11_LOCUS4279</name>
</gene>
<name>A0AA86V3T7_9FABA</name>
<dbReference type="Gramene" id="rna-AYBTSS11_LOCUS4279">
    <property type="protein sequence ID" value="CAJ1928622.1"/>
    <property type="gene ID" value="gene-AYBTSS11_LOCUS4279"/>
</dbReference>